<dbReference type="InterPro" id="IPR011990">
    <property type="entry name" value="TPR-like_helical_dom_sf"/>
</dbReference>
<dbReference type="OrthoDB" id="185373at2759"/>
<dbReference type="PANTHER" id="PTHR47938:SF35">
    <property type="entry name" value="PENTATRICOPEPTIDE REPEAT-CONTAINING PROTEIN 4, MITOCHONDRIAL-RELATED"/>
    <property type="match status" value="1"/>
</dbReference>
<dbReference type="Proteomes" id="UP000323386">
    <property type="component" value="Unassembled WGS sequence"/>
</dbReference>
<dbReference type="PANTHER" id="PTHR47938">
    <property type="entry name" value="RESPIRATORY COMPLEX I CHAPERONE (CIA84), PUTATIVE (AFU_ORTHOLOGUE AFUA_2G06020)-RELATED"/>
    <property type="match status" value="1"/>
</dbReference>
<name>A0A5C3ETG6_9BASI</name>
<evidence type="ECO:0000256" key="1">
    <source>
        <dbReference type="PROSITE-ProRule" id="PRU00708"/>
    </source>
</evidence>
<protein>
    <submittedName>
        <fullName evidence="3">Uncharacterized protein</fullName>
    </submittedName>
</protein>
<feature type="region of interest" description="Disordered" evidence="2">
    <location>
        <begin position="789"/>
        <end position="808"/>
    </location>
</feature>
<sequence length="1030" mass="115317">MLRSPCVSVLRRTPRLVPPLPVRPASSLTATITDTSVSHDRQDSAAAKCPEPSAQNHKRPKDSSRRRRHEAHQRHAAWLAERPTLQSVTIKLAAQQQIQPARSLEQLFDRWDHERLQSESASHTPGQSQEEILLRRKLHEHNLSEADWMSMLNAVSAATWPEVRSCMYAFPTEDWPSFVLHHGIRAVSTPSEASDALAVILCRVSTAKPKRMVAIFSLFARKVLYEMPALHLCSRLTDLFLDMAASQPQGEAYPPQFLDETCVLLARHLARHDDQRARDAAMRLLDWSESRKKGAPLQQQLCAIFLRIDRTPPEFLGARGVSLGLAEARRLDEIDAFRSSRFLTTELAERLLQRLPRASGGALRRRALRNAILAAGRDHYHAMARRWFDDLCLDSKRQGRPIRRDPGHELVDSRGSLWDLEIYMRAMARAQRDDDRTAANALNQLQLLLETKDETGNLTVAGKRTWDTMVVFVSSDERAPLERTLAMLGIQLQADETPDSPTGQRTRRPDIEVINMLDASMKIINQFGRKQRSYTLVMDGLMRRKQYTGVLAVWQAMLRRQVKPSPASMTILLQALFALGQPAKALEQMRQWCEQGVDMTAVTPVIGAPLVLSRASLESPVEGLLHVPALPSNLEAGGEAVQLERKRVSPDLMMATALFEGLYRARLTDATFSIWTLIRKTLGVAPDAPILAILLKSACGCSDVSIPAPTPEAPAKLTPPVAKLIFCKVLLLQHAELKDCSIRPMLRGRGADLLGAGASWILRSELGMRTMERWVSDRVLRLVGAKGAARGADPSIPNTSLQRRPDGGDATEQIDFTVTFSPELFDHYLRLLLYIQLQPARGLFGGGGGAEDGERGGRVESEGHIEELLLILSWMRTLEVTPLRRTIASICLELEEALPPLSLSSSASSASSPSSSGSDEGTQPGKPGASSPSFDSAQHVPADLRPLRENAGLLADWLREWRGEEAWPTDREMRTAYKWKMQRTRAAERGGGTEWEERRRWFSFRPTLEDEARWHRERREREDDFFTGRA</sequence>
<evidence type="ECO:0000313" key="3">
    <source>
        <dbReference type="EMBL" id="SPO34807.1"/>
    </source>
</evidence>
<evidence type="ECO:0000313" key="4">
    <source>
        <dbReference type="Proteomes" id="UP000323386"/>
    </source>
</evidence>
<feature type="compositionally biased region" description="Basic residues" evidence="2">
    <location>
        <begin position="56"/>
        <end position="75"/>
    </location>
</feature>
<dbReference type="InterPro" id="IPR002885">
    <property type="entry name" value="PPR_rpt"/>
</dbReference>
<reference evidence="3 4" key="1">
    <citation type="submission" date="2018-03" db="EMBL/GenBank/DDBJ databases">
        <authorList>
            <person name="Guldener U."/>
        </authorList>
    </citation>
    <scope>NUCLEOTIDE SEQUENCE [LARGE SCALE GENOMIC DNA]</scope>
    <source>
        <strain evidence="3 4">DAOM196992</strain>
    </source>
</reference>
<organism evidence="3 4">
    <name type="scientific">Pseudozyma flocculosa</name>
    <dbReference type="NCBI Taxonomy" id="84751"/>
    <lineage>
        <taxon>Eukaryota</taxon>
        <taxon>Fungi</taxon>
        <taxon>Dikarya</taxon>
        <taxon>Basidiomycota</taxon>
        <taxon>Ustilaginomycotina</taxon>
        <taxon>Ustilaginomycetes</taxon>
        <taxon>Ustilaginales</taxon>
        <taxon>Ustilaginaceae</taxon>
        <taxon>Pseudozyma</taxon>
    </lineage>
</organism>
<keyword evidence="4" id="KW-1185">Reference proteome</keyword>
<dbReference type="GO" id="GO:0003729">
    <property type="term" value="F:mRNA binding"/>
    <property type="evidence" value="ECO:0007669"/>
    <property type="project" value="TreeGrafter"/>
</dbReference>
<dbReference type="NCBIfam" id="TIGR00756">
    <property type="entry name" value="PPR"/>
    <property type="match status" value="1"/>
</dbReference>
<dbReference type="EMBL" id="OOIP01000001">
    <property type="protein sequence ID" value="SPO34807.1"/>
    <property type="molecule type" value="Genomic_DNA"/>
</dbReference>
<feature type="region of interest" description="Disordered" evidence="2">
    <location>
        <begin position="903"/>
        <end position="938"/>
    </location>
</feature>
<dbReference type="AlphaFoldDB" id="A0A5C3ETG6"/>
<gene>
    <name evidence="3" type="ORF">PSFLO_00278</name>
</gene>
<dbReference type="Gene3D" id="1.25.40.10">
    <property type="entry name" value="Tetratricopeptide repeat domain"/>
    <property type="match status" value="1"/>
</dbReference>
<feature type="compositionally biased region" description="Low complexity" evidence="2">
    <location>
        <begin position="903"/>
        <end position="916"/>
    </location>
</feature>
<feature type="repeat" description="PPR" evidence="1">
    <location>
        <begin position="530"/>
        <end position="564"/>
    </location>
</feature>
<accession>A0A5C3ETG6</accession>
<proteinExistence type="predicted"/>
<feature type="region of interest" description="Disordered" evidence="2">
    <location>
        <begin position="35"/>
        <end position="75"/>
    </location>
</feature>
<evidence type="ECO:0000256" key="2">
    <source>
        <dbReference type="SAM" id="MobiDB-lite"/>
    </source>
</evidence>
<dbReference type="PROSITE" id="PS51375">
    <property type="entry name" value="PPR"/>
    <property type="match status" value="1"/>
</dbReference>